<evidence type="ECO:0000313" key="9">
    <source>
        <dbReference type="EMBL" id="QMS84977.1"/>
    </source>
</evidence>
<keyword evidence="4 7" id="KW-0812">Transmembrane</keyword>
<comment type="subcellular location">
    <subcellularLocation>
        <location evidence="1 7">Cell membrane</location>
        <topology evidence="1 7">Multi-pass membrane protein</topology>
    </subcellularLocation>
</comment>
<dbReference type="KEGG" id="xcl:G4Z02_04140"/>
<reference evidence="9 10" key="1">
    <citation type="submission" date="2020-02" db="EMBL/GenBank/DDBJ databases">
        <authorList>
            <person name="Zheng R.K."/>
            <person name="Sun C.M."/>
        </authorList>
    </citation>
    <scope>NUCLEOTIDE SEQUENCE [LARGE SCALE GENOMIC DNA]</scope>
    <source>
        <strain evidence="10">zrk13</strain>
    </source>
</reference>
<dbReference type="GO" id="GO:0005886">
    <property type="term" value="C:plasma membrane"/>
    <property type="evidence" value="ECO:0007669"/>
    <property type="project" value="UniProtKB-SubCell"/>
</dbReference>
<dbReference type="PANTHER" id="PTHR30193">
    <property type="entry name" value="ABC TRANSPORTER PERMEASE PROTEIN"/>
    <property type="match status" value="1"/>
</dbReference>
<organism evidence="9 10">
    <name type="scientific">Candidatus Xianfuyuplasma coldseepsis</name>
    <dbReference type="NCBI Taxonomy" id="2782163"/>
    <lineage>
        <taxon>Bacteria</taxon>
        <taxon>Bacillati</taxon>
        <taxon>Mycoplasmatota</taxon>
        <taxon>Mollicutes</taxon>
        <taxon>Candidatus Izemoplasmatales</taxon>
        <taxon>Candidatus Izemoplasmataceae</taxon>
        <taxon>Candidatus Xianfuyuplasma</taxon>
    </lineage>
</organism>
<dbReference type="Gene3D" id="1.10.3720.10">
    <property type="entry name" value="MetI-like"/>
    <property type="match status" value="1"/>
</dbReference>
<dbReference type="AlphaFoldDB" id="A0A7L7KQN7"/>
<gene>
    <name evidence="9" type="ORF">G4Z02_04140</name>
</gene>
<evidence type="ECO:0000313" key="10">
    <source>
        <dbReference type="Proteomes" id="UP000514720"/>
    </source>
</evidence>
<evidence type="ECO:0000256" key="2">
    <source>
        <dbReference type="ARBA" id="ARBA00022448"/>
    </source>
</evidence>
<protein>
    <submittedName>
        <fullName evidence="9">Sugar ABC transporter permease</fullName>
    </submittedName>
</protein>
<dbReference type="InterPro" id="IPR035906">
    <property type="entry name" value="MetI-like_sf"/>
</dbReference>
<comment type="similarity">
    <text evidence="7">Belongs to the binding-protein-dependent transport system permease family.</text>
</comment>
<evidence type="ECO:0000256" key="7">
    <source>
        <dbReference type="RuleBase" id="RU363032"/>
    </source>
</evidence>
<dbReference type="PANTHER" id="PTHR30193:SF37">
    <property type="entry name" value="INNER MEMBRANE ABC TRANSPORTER PERMEASE PROTEIN YCJO"/>
    <property type="match status" value="1"/>
</dbReference>
<feature type="transmembrane region" description="Helical" evidence="7">
    <location>
        <begin position="163"/>
        <end position="183"/>
    </location>
</feature>
<dbReference type="RefSeq" id="WP_258878601.1">
    <property type="nucleotide sequence ID" value="NZ_CP048914.1"/>
</dbReference>
<feature type="transmembrane region" description="Helical" evidence="7">
    <location>
        <begin position="107"/>
        <end position="127"/>
    </location>
</feature>
<dbReference type="Pfam" id="PF00528">
    <property type="entry name" value="BPD_transp_1"/>
    <property type="match status" value="1"/>
</dbReference>
<feature type="transmembrane region" description="Helical" evidence="7">
    <location>
        <begin position="12"/>
        <end position="38"/>
    </location>
</feature>
<feature type="domain" description="ABC transmembrane type-1" evidence="8">
    <location>
        <begin position="70"/>
        <end position="290"/>
    </location>
</feature>
<dbReference type="InterPro" id="IPR051393">
    <property type="entry name" value="ABC_transporter_permease"/>
</dbReference>
<dbReference type="SUPFAM" id="SSF161098">
    <property type="entry name" value="MetI-like"/>
    <property type="match status" value="1"/>
</dbReference>
<evidence type="ECO:0000256" key="3">
    <source>
        <dbReference type="ARBA" id="ARBA00022475"/>
    </source>
</evidence>
<evidence type="ECO:0000256" key="5">
    <source>
        <dbReference type="ARBA" id="ARBA00022989"/>
    </source>
</evidence>
<evidence type="ECO:0000259" key="8">
    <source>
        <dbReference type="PROSITE" id="PS50928"/>
    </source>
</evidence>
<dbReference type="Proteomes" id="UP000514720">
    <property type="component" value="Chromosome"/>
</dbReference>
<keyword evidence="10" id="KW-1185">Reference proteome</keyword>
<feature type="transmembrane region" description="Helical" evidence="7">
    <location>
        <begin position="75"/>
        <end position="95"/>
    </location>
</feature>
<name>A0A7L7KQN7_9MOLU</name>
<dbReference type="GO" id="GO:0055085">
    <property type="term" value="P:transmembrane transport"/>
    <property type="evidence" value="ECO:0007669"/>
    <property type="project" value="InterPro"/>
</dbReference>
<evidence type="ECO:0000256" key="6">
    <source>
        <dbReference type="ARBA" id="ARBA00023136"/>
    </source>
</evidence>
<keyword evidence="6 7" id="KW-0472">Membrane</keyword>
<dbReference type="EMBL" id="CP048914">
    <property type="protein sequence ID" value="QMS84977.1"/>
    <property type="molecule type" value="Genomic_DNA"/>
</dbReference>
<dbReference type="CDD" id="cd06261">
    <property type="entry name" value="TM_PBP2"/>
    <property type="match status" value="1"/>
</dbReference>
<dbReference type="InterPro" id="IPR000515">
    <property type="entry name" value="MetI-like"/>
</dbReference>
<feature type="transmembrane region" description="Helical" evidence="7">
    <location>
        <begin position="266"/>
        <end position="289"/>
    </location>
</feature>
<keyword evidence="5 7" id="KW-1133">Transmembrane helix</keyword>
<keyword evidence="2 7" id="KW-0813">Transport</keyword>
<keyword evidence="3" id="KW-1003">Cell membrane</keyword>
<proteinExistence type="inferred from homology"/>
<accession>A0A7L7KQN7</accession>
<evidence type="ECO:0000256" key="1">
    <source>
        <dbReference type="ARBA" id="ARBA00004651"/>
    </source>
</evidence>
<evidence type="ECO:0000256" key="4">
    <source>
        <dbReference type="ARBA" id="ARBA00022692"/>
    </source>
</evidence>
<dbReference type="PROSITE" id="PS50928">
    <property type="entry name" value="ABC_TM1"/>
    <property type="match status" value="1"/>
</dbReference>
<sequence>MLEKQSNFKAWLYLAPALILLTIFTFYPLINAFIIAMFKNVRIEDFTHDGFYGFGNFTDVLANGNFRQALINTSVITFISVPVSVILALLISVGLKSIKKLQGVYQTVFFLPYVTNAIAIGMAFAFIFNKEYGLLNTMLGWIGITPVNWLAAGATWWRGMTALLIFTIWGGLAFKILVFLSGLQSIDKQYYDAARIDSASKKRIFTRITVPLLSPMIAYITITSFIGAFKVYTTVVGMFGPSMGTAGNPRQFITVVGMVYSYIDQIGRAGTAAAMAVILFVIILLFTFVQMQVSKRRVHF</sequence>
<feature type="transmembrane region" description="Helical" evidence="7">
    <location>
        <begin position="139"/>
        <end position="157"/>
    </location>
</feature>
<feature type="transmembrane region" description="Helical" evidence="7">
    <location>
        <begin position="204"/>
        <end position="229"/>
    </location>
</feature>